<gene>
    <name evidence="2" type="ORF">OG469_03510</name>
</gene>
<evidence type="ECO:0000256" key="1">
    <source>
        <dbReference type="SAM" id="MobiDB-lite"/>
    </source>
</evidence>
<feature type="compositionally biased region" description="Low complexity" evidence="1">
    <location>
        <begin position="78"/>
        <end position="109"/>
    </location>
</feature>
<keyword evidence="3" id="KW-1185">Reference proteome</keyword>
<evidence type="ECO:0000313" key="2">
    <source>
        <dbReference type="EMBL" id="WUS54654.1"/>
    </source>
</evidence>
<reference evidence="2 3" key="1">
    <citation type="submission" date="2022-10" db="EMBL/GenBank/DDBJ databases">
        <title>The complete genomes of actinobacterial strains from the NBC collection.</title>
        <authorList>
            <person name="Joergensen T.S."/>
            <person name="Alvarez Arevalo M."/>
            <person name="Sterndorff E.B."/>
            <person name="Faurdal D."/>
            <person name="Vuksanovic O."/>
            <person name="Mourched A.-S."/>
            <person name="Charusanti P."/>
            <person name="Shaw S."/>
            <person name="Blin K."/>
            <person name="Weber T."/>
        </authorList>
    </citation>
    <scope>NUCLEOTIDE SEQUENCE [LARGE SCALE GENOMIC DNA]</scope>
    <source>
        <strain evidence="2 3">NBC_01247</strain>
    </source>
</reference>
<dbReference type="Proteomes" id="UP001432014">
    <property type="component" value="Chromosome"/>
</dbReference>
<proteinExistence type="predicted"/>
<accession>A0ABZ1W1E6</accession>
<protein>
    <submittedName>
        <fullName evidence="2">Uncharacterized protein</fullName>
    </submittedName>
</protein>
<dbReference type="RefSeq" id="WP_329500811.1">
    <property type="nucleotide sequence ID" value="NZ_CP108460.1"/>
</dbReference>
<evidence type="ECO:0000313" key="3">
    <source>
        <dbReference type="Proteomes" id="UP001432014"/>
    </source>
</evidence>
<feature type="region of interest" description="Disordered" evidence="1">
    <location>
        <begin position="52"/>
        <end position="109"/>
    </location>
</feature>
<name>A0ABZ1W1E6_9ACTN</name>
<sequence>MLTVAGAAIVSTPLVWLLDGTDTGQLVGASVQGATGIAALVRAWWRPSVTGPTDVAADTGKAQATSGGKAVSGVRRPGAAGTGSARAARTGDASADGSDSSATTGIDHS</sequence>
<organism evidence="2 3">
    <name type="scientific">Kitasatospora herbaricolor</name>
    <dbReference type="NCBI Taxonomy" id="68217"/>
    <lineage>
        <taxon>Bacteria</taxon>
        <taxon>Bacillati</taxon>
        <taxon>Actinomycetota</taxon>
        <taxon>Actinomycetes</taxon>
        <taxon>Kitasatosporales</taxon>
        <taxon>Streptomycetaceae</taxon>
        <taxon>Kitasatospora</taxon>
    </lineage>
</organism>
<dbReference type="EMBL" id="CP108482">
    <property type="protein sequence ID" value="WUS54654.1"/>
    <property type="molecule type" value="Genomic_DNA"/>
</dbReference>